<name>A0A067SXL8_GALM3</name>
<dbReference type="PANTHER" id="PTHR21174">
    <property type="match status" value="1"/>
</dbReference>
<gene>
    <name evidence="1" type="ORF">GALMADRAFT_787176</name>
</gene>
<dbReference type="EMBL" id="KL142392">
    <property type="protein sequence ID" value="KDR71478.1"/>
    <property type="molecule type" value="Genomic_DNA"/>
</dbReference>
<dbReference type="PIRSF" id="PIRSF035170">
    <property type="entry name" value="HD_phosphohydro"/>
    <property type="match status" value="1"/>
</dbReference>
<accession>A0A067SXL8</accession>
<dbReference type="InterPro" id="IPR009218">
    <property type="entry name" value="HD_phosphohydro"/>
</dbReference>
<evidence type="ECO:0000313" key="1">
    <source>
        <dbReference type="EMBL" id="KDR71478.1"/>
    </source>
</evidence>
<dbReference type="PANTHER" id="PTHR21174:SF0">
    <property type="entry name" value="HD PHOSPHOHYDROLASE FAMILY PROTEIN-RELATED"/>
    <property type="match status" value="1"/>
</dbReference>
<proteinExistence type="predicted"/>
<dbReference type="HOGENOM" id="CLU_051795_2_0_1"/>
<sequence length="226" mass="25862">MASESINASPASIFASLAKTLGGIDSDLTAEKWTNEFVAHYTEPQRHYHTLAHIHSMLDCLDHLSTNSSKRGGDEAGHFFSRLDIRSGPKGKENEIESIRSFRAFAGEIELEEDLVSRVSQYSERTITHTLPSEVQESESDLDLCLFLDFDLEVPSRDECAYARYAEEIRKEYGHMELPDYRTGRVRVLRSFLGRERLFFSDAFHQTREQKARENLEQEISNLIAP</sequence>
<dbReference type="Proteomes" id="UP000027222">
    <property type="component" value="Unassembled WGS sequence"/>
</dbReference>
<protein>
    <submittedName>
        <fullName evidence="1">Uncharacterized protein</fullName>
    </submittedName>
</protein>
<organism evidence="1 2">
    <name type="scientific">Galerina marginata (strain CBS 339.88)</name>
    <dbReference type="NCBI Taxonomy" id="685588"/>
    <lineage>
        <taxon>Eukaryota</taxon>
        <taxon>Fungi</taxon>
        <taxon>Dikarya</taxon>
        <taxon>Basidiomycota</taxon>
        <taxon>Agaricomycotina</taxon>
        <taxon>Agaricomycetes</taxon>
        <taxon>Agaricomycetidae</taxon>
        <taxon>Agaricales</taxon>
        <taxon>Agaricineae</taxon>
        <taxon>Strophariaceae</taxon>
        <taxon>Galerina</taxon>
    </lineage>
</organism>
<keyword evidence="2" id="KW-1185">Reference proteome</keyword>
<evidence type="ECO:0000313" key="2">
    <source>
        <dbReference type="Proteomes" id="UP000027222"/>
    </source>
</evidence>
<dbReference type="AlphaFoldDB" id="A0A067SXL8"/>
<dbReference type="SUPFAM" id="SSF109604">
    <property type="entry name" value="HD-domain/PDEase-like"/>
    <property type="match status" value="1"/>
</dbReference>
<dbReference type="OrthoDB" id="330671at2759"/>
<reference evidence="2" key="1">
    <citation type="journal article" date="2014" name="Proc. Natl. Acad. Sci. U.S.A.">
        <title>Extensive sampling of basidiomycete genomes demonstrates inadequacy of the white-rot/brown-rot paradigm for wood decay fungi.</title>
        <authorList>
            <person name="Riley R."/>
            <person name="Salamov A.A."/>
            <person name="Brown D.W."/>
            <person name="Nagy L.G."/>
            <person name="Floudas D."/>
            <person name="Held B.W."/>
            <person name="Levasseur A."/>
            <person name="Lombard V."/>
            <person name="Morin E."/>
            <person name="Otillar R."/>
            <person name="Lindquist E.A."/>
            <person name="Sun H."/>
            <person name="LaButti K.M."/>
            <person name="Schmutz J."/>
            <person name="Jabbour D."/>
            <person name="Luo H."/>
            <person name="Baker S.E."/>
            <person name="Pisabarro A.G."/>
            <person name="Walton J.D."/>
            <person name="Blanchette R.A."/>
            <person name="Henrissat B."/>
            <person name="Martin F."/>
            <person name="Cullen D."/>
            <person name="Hibbett D.S."/>
            <person name="Grigoriev I.V."/>
        </authorList>
    </citation>
    <scope>NUCLEOTIDE SEQUENCE [LARGE SCALE GENOMIC DNA]</scope>
    <source>
        <strain evidence="2">CBS 339.88</strain>
    </source>
</reference>